<reference evidence="2" key="1">
    <citation type="journal article" date="2023" name="J. Hazard. Mater.">
        <title>Anaerobic biodegradation of pyrene and benzo[a]pyrene by a new sulfate-reducing Desulforamulus aquiferis strain DSA.</title>
        <authorList>
            <person name="Zhang Z."/>
            <person name="Sun J."/>
            <person name="Gong X."/>
            <person name="Wang C."/>
            <person name="Wang H."/>
        </authorList>
    </citation>
    <scope>NUCLEOTIDE SEQUENCE</scope>
    <source>
        <strain evidence="2">DSA</strain>
    </source>
</reference>
<dbReference type="CDD" id="cd00118">
    <property type="entry name" value="LysM"/>
    <property type="match status" value="1"/>
</dbReference>
<organism evidence="2 3">
    <name type="scientific">Desulforamulus aquiferis</name>
    <dbReference type="NCBI Taxonomy" id="1397668"/>
    <lineage>
        <taxon>Bacteria</taxon>
        <taxon>Bacillati</taxon>
        <taxon>Bacillota</taxon>
        <taxon>Clostridia</taxon>
        <taxon>Eubacteriales</taxon>
        <taxon>Peptococcaceae</taxon>
        <taxon>Desulforamulus</taxon>
    </lineage>
</organism>
<comment type="caution">
    <text evidence="2">The sequence shown here is derived from an EMBL/GenBank/DDBJ whole genome shotgun (WGS) entry which is preliminary data.</text>
</comment>
<dbReference type="AlphaFoldDB" id="A0AAW7ZCV2"/>
<dbReference type="PANTHER" id="PTHR34700:SF4">
    <property type="entry name" value="PHAGE-LIKE ELEMENT PBSX PROTEIN XKDP"/>
    <property type="match status" value="1"/>
</dbReference>
<dbReference type="InterPro" id="IPR036779">
    <property type="entry name" value="LysM_dom_sf"/>
</dbReference>
<evidence type="ECO:0000259" key="1">
    <source>
        <dbReference type="PROSITE" id="PS51782"/>
    </source>
</evidence>
<proteinExistence type="predicted"/>
<evidence type="ECO:0000313" key="3">
    <source>
        <dbReference type="Proteomes" id="UP001172911"/>
    </source>
</evidence>
<dbReference type="Gene3D" id="3.10.350.10">
    <property type="entry name" value="LysM domain"/>
    <property type="match status" value="1"/>
</dbReference>
<keyword evidence="3" id="KW-1185">Reference proteome</keyword>
<sequence length="213" mass="24175">MDIFLRDPAGEQLRFPVNPQEIQIKSEKQLETINIINLGEVDFPNGEKVKDITFSSFFPREYDISYCRYTDIPEPQAAINKILSWTESKRPVRLIIGNSYNDLVLVSAHTSIIKGGEPGDIYFDLTCRTWREVKVRAEVNQISPTASTTSQGHRNDVKPKPLMYDIKSGDSLWSIAKLNYGDGGRWKDIYEANLETIGKNPNLILPGTRLVMP</sequence>
<evidence type="ECO:0000313" key="2">
    <source>
        <dbReference type="EMBL" id="MDO7787519.1"/>
    </source>
</evidence>
<dbReference type="SUPFAM" id="SSF54106">
    <property type="entry name" value="LysM domain"/>
    <property type="match status" value="1"/>
</dbReference>
<dbReference type="SMART" id="SM00257">
    <property type="entry name" value="LysM"/>
    <property type="match status" value="1"/>
</dbReference>
<dbReference type="InterPro" id="IPR018392">
    <property type="entry name" value="LysM"/>
</dbReference>
<accession>A0AAW7ZCV2</accession>
<dbReference type="RefSeq" id="WP_304542665.1">
    <property type="nucleotide sequence ID" value="NZ_JARPTC010000014.1"/>
</dbReference>
<dbReference type="Proteomes" id="UP001172911">
    <property type="component" value="Unassembled WGS sequence"/>
</dbReference>
<dbReference type="EMBL" id="JARPTC010000014">
    <property type="protein sequence ID" value="MDO7787519.1"/>
    <property type="molecule type" value="Genomic_DNA"/>
</dbReference>
<dbReference type="Pfam" id="PF01476">
    <property type="entry name" value="LysM"/>
    <property type="match status" value="1"/>
</dbReference>
<dbReference type="PROSITE" id="PS51782">
    <property type="entry name" value="LYSM"/>
    <property type="match status" value="1"/>
</dbReference>
<feature type="domain" description="LysM" evidence="1">
    <location>
        <begin position="162"/>
        <end position="212"/>
    </location>
</feature>
<dbReference type="PANTHER" id="PTHR34700">
    <property type="entry name" value="POTASSIUM BINDING PROTEIN KBP"/>
    <property type="match status" value="1"/>
</dbReference>
<reference evidence="2" key="2">
    <citation type="submission" date="2023-03" db="EMBL/GenBank/DDBJ databases">
        <authorList>
            <person name="Zhang Z."/>
        </authorList>
    </citation>
    <scope>NUCLEOTIDE SEQUENCE</scope>
    <source>
        <strain evidence="2">DSA</strain>
    </source>
</reference>
<dbReference type="InterPro" id="IPR052196">
    <property type="entry name" value="Bact_Kbp"/>
</dbReference>
<protein>
    <submittedName>
        <fullName evidence="2">LysM peptidoglycan-binding domain-containing protein</fullName>
    </submittedName>
</protein>
<gene>
    <name evidence="2" type="ORF">P6N53_09835</name>
</gene>
<name>A0AAW7ZCV2_9FIRM</name>